<dbReference type="EMBL" id="SODU01000001">
    <property type="protein sequence ID" value="TDW94407.1"/>
    <property type="molecule type" value="Genomic_DNA"/>
</dbReference>
<dbReference type="InterPro" id="IPR050491">
    <property type="entry name" value="AmpC-like"/>
</dbReference>
<proteinExistence type="predicted"/>
<keyword evidence="2" id="KW-0121">Carboxypeptidase</keyword>
<feature type="domain" description="Beta-lactamase-related" evidence="1">
    <location>
        <begin position="19"/>
        <end position="325"/>
    </location>
</feature>
<accession>A0ABY2FN99</accession>
<dbReference type="SUPFAM" id="SSF56601">
    <property type="entry name" value="beta-lactamase/transpeptidase-like"/>
    <property type="match status" value="1"/>
</dbReference>
<gene>
    <name evidence="2" type="ORF">EV137_1712</name>
</gene>
<dbReference type="Pfam" id="PF00144">
    <property type="entry name" value="Beta-lactamase"/>
    <property type="match status" value="1"/>
</dbReference>
<reference evidence="2 3" key="1">
    <citation type="submission" date="2019-03" db="EMBL/GenBank/DDBJ databases">
        <title>Genomic Encyclopedia of Type Strains, Phase III (KMG-III): the genomes of soil and plant-associated and newly described type strains.</title>
        <authorList>
            <person name="Whitman W."/>
        </authorList>
    </citation>
    <scope>NUCLEOTIDE SEQUENCE [LARGE SCALE GENOMIC DNA]</scope>
    <source>
        <strain evidence="2 3">VKMAc-2574</strain>
    </source>
</reference>
<dbReference type="Proteomes" id="UP000295060">
    <property type="component" value="Unassembled WGS sequence"/>
</dbReference>
<dbReference type="RefSeq" id="WP_134127628.1">
    <property type="nucleotide sequence ID" value="NZ_SODU01000001.1"/>
</dbReference>
<protein>
    <submittedName>
        <fullName evidence="2">D-alanyl-D-alanine carboxypeptidase</fullName>
    </submittedName>
</protein>
<keyword evidence="3" id="KW-1185">Reference proteome</keyword>
<keyword evidence="2" id="KW-0645">Protease</keyword>
<dbReference type="PANTHER" id="PTHR46825:SF7">
    <property type="entry name" value="D-ALANYL-D-ALANINE CARBOXYPEPTIDASE"/>
    <property type="match status" value="1"/>
</dbReference>
<name>A0ABY2FN99_9ACTN</name>
<dbReference type="PANTHER" id="PTHR46825">
    <property type="entry name" value="D-ALANYL-D-ALANINE-CARBOXYPEPTIDASE/ENDOPEPTIDASE AMPH"/>
    <property type="match status" value="1"/>
</dbReference>
<dbReference type="InterPro" id="IPR001466">
    <property type="entry name" value="Beta-lactam-related"/>
</dbReference>
<dbReference type="InterPro" id="IPR012338">
    <property type="entry name" value="Beta-lactam/transpept-like"/>
</dbReference>
<dbReference type="Gene3D" id="3.40.710.10">
    <property type="entry name" value="DD-peptidase/beta-lactamase superfamily"/>
    <property type="match status" value="1"/>
</dbReference>
<evidence type="ECO:0000259" key="1">
    <source>
        <dbReference type="Pfam" id="PF00144"/>
    </source>
</evidence>
<sequence length="370" mass="39842">MSIQSPSVASTDRPELQKAAQEFVDAGFGGLELRVHDEHGEWVGTAGIRELGSTEEPPVDGRFRVGSVTKTFVSTVVLQLVAEGKLELDGAVAGHLPRFELDPRITVRMLLDHTSGLFNYTGEYYPDGTVVAGLPATGKEWADNRLQGYTPDELVEFALAKPARFEPGAEWSYSNTNYTVAALLIEAVTGRTFVEELQTRIVEPLGLTGTVEPGARTDIPGPHSHGYLRYQDGDEWTVVDVTEQNPSLLFAAGSMLSTTQDLHKFMSALQSGELLPAELLTQMRTPQPKSGPLNYGLGLFAQDTGTETIYHHNGSAPGGYGALMYSSADGTRTLTAAITMGDADVDLLQIFPPALERLVQAAFGNTSSPL</sequence>
<evidence type="ECO:0000313" key="3">
    <source>
        <dbReference type="Proteomes" id="UP000295060"/>
    </source>
</evidence>
<organism evidence="2 3">
    <name type="scientific">Kribbella pratensis</name>
    <dbReference type="NCBI Taxonomy" id="2512112"/>
    <lineage>
        <taxon>Bacteria</taxon>
        <taxon>Bacillati</taxon>
        <taxon>Actinomycetota</taxon>
        <taxon>Actinomycetes</taxon>
        <taxon>Propionibacteriales</taxon>
        <taxon>Kribbellaceae</taxon>
        <taxon>Kribbella</taxon>
    </lineage>
</organism>
<comment type="caution">
    <text evidence="2">The sequence shown here is derived from an EMBL/GenBank/DDBJ whole genome shotgun (WGS) entry which is preliminary data.</text>
</comment>
<keyword evidence="2" id="KW-0378">Hydrolase</keyword>
<evidence type="ECO:0000313" key="2">
    <source>
        <dbReference type="EMBL" id="TDW94407.1"/>
    </source>
</evidence>
<dbReference type="GO" id="GO:0004180">
    <property type="term" value="F:carboxypeptidase activity"/>
    <property type="evidence" value="ECO:0007669"/>
    <property type="project" value="UniProtKB-KW"/>
</dbReference>